<evidence type="ECO:0000313" key="5">
    <source>
        <dbReference type="EMBL" id="MYL63561.1"/>
    </source>
</evidence>
<evidence type="ECO:0000256" key="2">
    <source>
        <dbReference type="ARBA" id="ARBA00022676"/>
    </source>
</evidence>
<dbReference type="Proteomes" id="UP000447833">
    <property type="component" value="Unassembled WGS sequence"/>
</dbReference>
<comment type="caution">
    <text evidence="5">The sequence shown here is derived from an EMBL/GenBank/DDBJ whole genome shotgun (WGS) entry which is preliminary data.</text>
</comment>
<evidence type="ECO:0000259" key="4">
    <source>
        <dbReference type="Pfam" id="PF00535"/>
    </source>
</evidence>
<accession>A0A845EYB8</accession>
<organism evidence="5 6">
    <name type="scientific">Guptibacillus hwajinpoensis</name>
    <dbReference type="NCBI Taxonomy" id="208199"/>
    <lineage>
        <taxon>Bacteria</taxon>
        <taxon>Bacillati</taxon>
        <taxon>Bacillota</taxon>
        <taxon>Bacilli</taxon>
        <taxon>Bacillales</taxon>
        <taxon>Guptibacillaceae</taxon>
        <taxon>Guptibacillus</taxon>
    </lineage>
</organism>
<keyword evidence="2" id="KW-0328">Glycosyltransferase</keyword>
<evidence type="ECO:0000256" key="3">
    <source>
        <dbReference type="ARBA" id="ARBA00022679"/>
    </source>
</evidence>
<dbReference type="PANTHER" id="PTHR43685:SF5">
    <property type="entry name" value="GLYCOSYLTRANSFERASE EPSE-RELATED"/>
    <property type="match status" value="1"/>
</dbReference>
<protein>
    <submittedName>
        <fullName evidence="5">Glycosyltransferase</fullName>
    </submittedName>
</protein>
<evidence type="ECO:0000313" key="6">
    <source>
        <dbReference type="Proteomes" id="UP000447833"/>
    </source>
</evidence>
<dbReference type="InterPro" id="IPR050834">
    <property type="entry name" value="Glycosyltransf_2"/>
</dbReference>
<dbReference type="GO" id="GO:0016757">
    <property type="term" value="F:glycosyltransferase activity"/>
    <property type="evidence" value="ECO:0007669"/>
    <property type="project" value="UniProtKB-KW"/>
</dbReference>
<proteinExistence type="inferred from homology"/>
<dbReference type="RefSeq" id="WP_098443175.1">
    <property type="nucleotide sequence ID" value="NZ_WMEY01000003.1"/>
</dbReference>
<dbReference type="Pfam" id="PF00535">
    <property type="entry name" value="Glycos_transf_2"/>
    <property type="match status" value="1"/>
</dbReference>
<dbReference type="InterPro" id="IPR001173">
    <property type="entry name" value="Glyco_trans_2-like"/>
</dbReference>
<keyword evidence="3 5" id="KW-0808">Transferase</keyword>
<dbReference type="PANTHER" id="PTHR43685">
    <property type="entry name" value="GLYCOSYLTRANSFERASE"/>
    <property type="match status" value="1"/>
</dbReference>
<name>A0A845EYB8_9BACL</name>
<comment type="similarity">
    <text evidence="1">Belongs to the glycosyltransferase 2 family.</text>
</comment>
<dbReference type="SUPFAM" id="SSF53448">
    <property type="entry name" value="Nucleotide-diphospho-sugar transferases"/>
    <property type="match status" value="1"/>
</dbReference>
<reference evidence="5 6" key="1">
    <citation type="submission" date="2019-11" db="EMBL/GenBank/DDBJ databases">
        <title>Genome sequences of 17 halophilic strains isolated from different environments.</title>
        <authorList>
            <person name="Furrow R.E."/>
        </authorList>
    </citation>
    <scope>NUCLEOTIDE SEQUENCE [LARGE SCALE GENOMIC DNA]</scope>
    <source>
        <strain evidence="5 6">22506_14_FS</strain>
    </source>
</reference>
<dbReference type="EMBL" id="WMEY01000003">
    <property type="protein sequence ID" value="MYL63561.1"/>
    <property type="molecule type" value="Genomic_DNA"/>
</dbReference>
<evidence type="ECO:0000256" key="1">
    <source>
        <dbReference type="ARBA" id="ARBA00006739"/>
    </source>
</evidence>
<dbReference type="InterPro" id="IPR029044">
    <property type="entry name" value="Nucleotide-diphossugar_trans"/>
</dbReference>
<sequence>MKKVSIIIPFYNCEYIDKAIDSALGQTYSNIEVIVVNDGSTTFAEKIVPYYNSIRYIEQSNKGTAGALNTGIKAATGDYFTWLSADDLYAKDKVEKQLAFLVKNKAIIGYTSYKLIDHNGDITSDSVGVSFPSRLAFLRHLKKGCAINGCTVMVEMQLLRELNGFDEALPYTHDYDLWVRIAERYHFVYQNECLVYYRVHNEMGTKKFPEAIRVELASVRRKHRSALSLAIQAERRKL</sequence>
<dbReference type="Gene3D" id="3.90.550.10">
    <property type="entry name" value="Spore Coat Polysaccharide Biosynthesis Protein SpsA, Chain A"/>
    <property type="match status" value="1"/>
</dbReference>
<gene>
    <name evidence="5" type="ORF">GLW07_09370</name>
</gene>
<feature type="domain" description="Glycosyltransferase 2-like" evidence="4">
    <location>
        <begin position="5"/>
        <end position="151"/>
    </location>
</feature>
<dbReference type="AlphaFoldDB" id="A0A845EYB8"/>